<feature type="domain" description="HTH LytTR-type" evidence="4">
    <location>
        <begin position="148"/>
        <end position="255"/>
    </location>
</feature>
<dbReference type="Gene3D" id="3.40.50.2300">
    <property type="match status" value="1"/>
</dbReference>
<accession>A0A7V2ATU6</accession>
<dbReference type="AlphaFoldDB" id="A0A7V2ATU6"/>
<dbReference type="GO" id="GO:0000156">
    <property type="term" value="F:phosphorelay response regulator activity"/>
    <property type="evidence" value="ECO:0007669"/>
    <property type="project" value="TreeGrafter"/>
</dbReference>
<evidence type="ECO:0000313" key="5">
    <source>
        <dbReference type="EMBL" id="HER43135.1"/>
    </source>
</evidence>
<proteinExistence type="predicted"/>
<dbReference type="PROSITE" id="PS50110">
    <property type="entry name" value="RESPONSE_REGULATORY"/>
    <property type="match status" value="1"/>
</dbReference>
<evidence type="ECO:0000259" key="4">
    <source>
        <dbReference type="PROSITE" id="PS50930"/>
    </source>
</evidence>
<feature type="modified residue" description="4-aspartylphosphate" evidence="2">
    <location>
        <position position="55"/>
    </location>
</feature>
<evidence type="ECO:0000256" key="2">
    <source>
        <dbReference type="PROSITE-ProRule" id="PRU00169"/>
    </source>
</evidence>
<dbReference type="PANTHER" id="PTHR48111">
    <property type="entry name" value="REGULATOR OF RPOS"/>
    <property type="match status" value="1"/>
</dbReference>
<dbReference type="SMART" id="SM00850">
    <property type="entry name" value="LytTR"/>
    <property type="match status" value="1"/>
</dbReference>
<dbReference type="SMART" id="SM00448">
    <property type="entry name" value="REC"/>
    <property type="match status" value="1"/>
</dbReference>
<protein>
    <submittedName>
        <fullName evidence="5">Response regulator transcription factor</fullName>
    </submittedName>
</protein>
<name>A0A7V2ATU6_UNCEI</name>
<dbReference type="InterPro" id="IPR039420">
    <property type="entry name" value="WalR-like"/>
</dbReference>
<dbReference type="EMBL" id="DSEC01000114">
    <property type="protein sequence ID" value="HER43135.1"/>
    <property type="molecule type" value="Genomic_DNA"/>
</dbReference>
<dbReference type="SUPFAM" id="SSF52172">
    <property type="entry name" value="CheY-like"/>
    <property type="match status" value="1"/>
</dbReference>
<dbReference type="Proteomes" id="UP000886069">
    <property type="component" value="Unassembled WGS sequence"/>
</dbReference>
<organism evidence="5">
    <name type="scientific">Eiseniibacteriota bacterium</name>
    <dbReference type="NCBI Taxonomy" id="2212470"/>
    <lineage>
        <taxon>Bacteria</taxon>
        <taxon>Candidatus Eiseniibacteriota</taxon>
    </lineage>
</organism>
<dbReference type="Pfam" id="PF04397">
    <property type="entry name" value="LytTR"/>
    <property type="match status" value="1"/>
</dbReference>
<dbReference type="Pfam" id="PF00072">
    <property type="entry name" value="Response_reg"/>
    <property type="match status" value="1"/>
</dbReference>
<dbReference type="Gene3D" id="2.40.50.1020">
    <property type="entry name" value="LytTr DNA-binding domain"/>
    <property type="match status" value="1"/>
</dbReference>
<dbReference type="PANTHER" id="PTHR48111:SF69">
    <property type="entry name" value="RESPONSE REGULATOR RECEIVER"/>
    <property type="match status" value="1"/>
</dbReference>
<dbReference type="InterPro" id="IPR011006">
    <property type="entry name" value="CheY-like_superfamily"/>
</dbReference>
<evidence type="ECO:0000256" key="1">
    <source>
        <dbReference type="ARBA" id="ARBA00023125"/>
    </source>
</evidence>
<reference evidence="5" key="1">
    <citation type="journal article" date="2020" name="mSystems">
        <title>Genome- and Community-Level Interaction Insights into Carbon Utilization and Element Cycling Functions of Hydrothermarchaeota in Hydrothermal Sediment.</title>
        <authorList>
            <person name="Zhou Z."/>
            <person name="Liu Y."/>
            <person name="Xu W."/>
            <person name="Pan J."/>
            <person name="Luo Z.H."/>
            <person name="Li M."/>
        </authorList>
    </citation>
    <scope>NUCLEOTIDE SEQUENCE [LARGE SCALE GENOMIC DNA]</scope>
    <source>
        <strain evidence="5">SpSt-1233</strain>
    </source>
</reference>
<feature type="domain" description="Response regulatory" evidence="3">
    <location>
        <begin position="4"/>
        <end position="118"/>
    </location>
</feature>
<dbReference type="GO" id="GO:0032993">
    <property type="term" value="C:protein-DNA complex"/>
    <property type="evidence" value="ECO:0007669"/>
    <property type="project" value="TreeGrafter"/>
</dbReference>
<gene>
    <name evidence="5" type="ORF">ENO08_01600</name>
</gene>
<comment type="caution">
    <text evidence="5">The sequence shown here is derived from an EMBL/GenBank/DDBJ whole genome shotgun (WGS) entry which is preliminary data.</text>
</comment>
<dbReference type="InterPro" id="IPR007492">
    <property type="entry name" value="LytTR_DNA-bd_dom"/>
</dbReference>
<dbReference type="InterPro" id="IPR001789">
    <property type="entry name" value="Sig_transdc_resp-reg_receiver"/>
</dbReference>
<sequence>MPVRALIVDDEKLAREELRYLLEQVGGIDVAGEAAGGEEAVEMAARLAPDMIFLDIQMPVLDGFGVVSRLVDSGDVPLIVFTTAYDQYAIKAFEVNAVDYLLKPVEMDRLAEAVERAKAALPSRGEYIEKLRKLAEGIHVGRKFLPRIVVKKKGGMGLVDTGRVAMLEKRGPEVIAHTDDGDFITNYSDLDELEVQLDPAVFLRLGSVGIVNVGKIGEIVPWSGGNYVMTLDDSRSTEIRLTRTQAQIIKNKAEGR</sequence>
<dbReference type="GO" id="GO:0000976">
    <property type="term" value="F:transcription cis-regulatory region binding"/>
    <property type="evidence" value="ECO:0007669"/>
    <property type="project" value="TreeGrafter"/>
</dbReference>
<dbReference type="GO" id="GO:0005829">
    <property type="term" value="C:cytosol"/>
    <property type="evidence" value="ECO:0007669"/>
    <property type="project" value="TreeGrafter"/>
</dbReference>
<dbReference type="PROSITE" id="PS50930">
    <property type="entry name" value="HTH_LYTTR"/>
    <property type="match status" value="1"/>
</dbReference>
<dbReference type="GO" id="GO:0006355">
    <property type="term" value="P:regulation of DNA-templated transcription"/>
    <property type="evidence" value="ECO:0007669"/>
    <property type="project" value="TreeGrafter"/>
</dbReference>
<keyword evidence="1" id="KW-0238">DNA-binding</keyword>
<evidence type="ECO:0000259" key="3">
    <source>
        <dbReference type="PROSITE" id="PS50110"/>
    </source>
</evidence>
<keyword evidence="2" id="KW-0597">Phosphoprotein</keyword>